<keyword evidence="5 8" id="KW-0482">Metalloprotease</keyword>
<dbReference type="InterPro" id="IPR024079">
    <property type="entry name" value="MetalloPept_cat_dom_sf"/>
</dbReference>
<evidence type="ECO:0000256" key="1">
    <source>
        <dbReference type="ARBA" id="ARBA00022670"/>
    </source>
</evidence>
<dbReference type="RefSeq" id="WP_369313909.1">
    <property type="nucleotide sequence ID" value="NZ_JBEHZE010000001.1"/>
</dbReference>
<name>A0ABV3Z533_9PROT</name>
<dbReference type="PRINTS" id="PR00138">
    <property type="entry name" value="MATRIXIN"/>
</dbReference>
<dbReference type="Gene3D" id="3.40.390.10">
    <property type="entry name" value="Collagenase (Catalytic Domain)"/>
    <property type="match status" value="1"/>
</dbReference>
<evidence type="ECO:0000256" key="6">
    <source>
        <dbReference type="SAM" id="SignalP"/>
    </source>
</evidence>
<dbReference type="SMART" id="SM00235">
    <property type="entry name" value="ZnMc"/>
    <property type="match status" value="1"/>
</dbReference>
<dbReference type="SUPFAM" id="SSF55486">
    <property type="entry name" value="Metalloproteases ('zincins'), catalytic domain"/>
    <property type="match status" value="1"/>
</dbReference>
<feature type="chain" id="PRO_5045493896" evidence="6">
    <location>
        <begin position="21"/>
        <end position="238"/>
    </location>
</feature>
<evidence type="ECO:0000313" key="9">
    <source>
        <dbReference type="Proteomes" id="UP001560685"/>
    </source>
</evidence>
<evidence type="ECO:0000256" key="2">
    <source>
        <dbReference type="ARBA" id="ARBA00022723"/>
    </source>
</evidence>
<dbReference type="PANTHER" id="PTHR10201:SF323">
    <property type="entry name" value="MATRIX METALLOPROTEINASE-21"/>
    <property type="match status" value="1"/>
</dbReference>
<keyword evidence="3 8" id="KW-0378">Hydrolase</keyword>
<evidence type="ECO:0000256" key="3">
    <source>
        <dbReference type="ARBA" id="ARBA00022801"/>
    </source>
</evidence>
<dbReference type="InterPro" id="IPR021190">
    <property type="entry name" value="Pept_M10A"/>
</dbReference>
<evidence type="ECO:0000259" key="7">
    <source>
        <dbReference type="SMART" id="SM00235"/>
    </source>
</evidence>
<keyword evidence="9" id="KW-1185">Reference proteome</keyword>
<keyword evidence="2" id="KW-0479">Metal-binding</keyword>
<dbReference type="GO" id="GO:0008237">
    <property type="term" value="F:metallopeptidase activity"/>
    <property type="evidence" value="ECO:0007669"/>
    <property type="project" value="UniProtKB-KW"/>
</dbReference>
<gene>
    <name evidence="8" type="ORF">ABFZ84_10160</name>
</gene>
<dbReference type="InterPro" id="IPR006026">
    <property type="entry name" value="Peptidase_Metallo"/>
</dbReference>
<sequence>MRKLSLLALSSLLVPQIVWAQPDTQSSYRLLKLDGRVVKWGEPTLGTATELTYGFITEPTQFDDARNCQTTGSLTPILENNKIPESEFLAAATNAFAMWESVSGIRFRKTDHTEVADILIGSDLGNHGWAHADVLSVPSGVEVDTITRGLVCLSTNKVWNVGFGKNENGQDLQYTLTHEIGHAIGLNHASPFGQIMSFNYGEAFADLQQGDIDGVRRLYGMPTLSHNTLATAEQTPLR</sequence>
<reference evidence="8 9" key="1">
    <citation type="submission" date="2024-05" db="EMBL/GenBank/DDBJ databases">
        <title>Three bacterial strains, DH-69, EH-24, and ECK-19 isolated from coastal sediments.</title>
        <authorList>
            <person name="Ye Y.-Q."/>
            <person name="Du Z.-J."/>
        </authorList>
    </citation>
    <scope>NUCLEOTIDE SEQUENCE [LARGE SCALE GENOMIC DNA]</scope>
    <source>
        <strain evidence="8 9">ECK-19</strain>
    </source>
</reference>
<accession>A0ABV3Z533</accession>
<feature type="signal peptide" evidence="6">
    <location>
        <begin position="1"/>
        <end position="20"/>
    </location>
</feature>
<proteinExistence type="predicted"/>
<dbReference type="PANTHER" id="PTHR10201">
    <property type="entry name" value="MATRIX METALLOPROTEINASE"/>
    <property type="match status" value="1"/>
</dbReference>
<keyword evidence="6" id="KW-0732">Signal</keyword>
<protein>
    <submittedName>
        <fullName evidence="8">Matrixin family metalloprotease</fullName>
        <ecNumber evidence="8">3.4.24.-</ecNumber>
    </submittedName>
</protein>
<comment type="caution">
    <text evidence="8">The sequence shown here is derived from an EMBL/GenBank/DDBJ whole genome shotgun (WGS) entry which is preliminary data.</text>
</comment>
<evidence type="ECO:0000256" key="5">
    <source>
        <dbReference type="ARBA" id="ARBA00023049"/>
    </source>
</evidence>
<feature type="domain" description="Peptidase metallopeptidase" evidence="7">
    <location>
        <begin position="15"/>
        <end position="221"/>
    </location>
</feature>
<dbReference type="EC" id="3.4.24.-" evidence="8"/>
<dbReference type="EMBL" id="JBEHZE010000001">
    <property type="protein sequence ID" value="MEX6633911.1"/>
    <property type="molecule type" value="Genomic_DNA"/>
</dbReference>
<dbReference type="Proteomes" id="UP001560685">
    <property type="component" value="Unassembled WGS sequence"/>
</dbReference>
<keyword evidence="1" id="KW-0645">Protease</keyword>
<dbReference type="InterPro" id="IPR001818">
    <property type="entry name" value="Pept_M10_metallopeptidase"/>
</dbReference>
<evidence type="ECO:0000256" key="4">
    <source>
        <dbReference type="ARBA" id="ARBA00022833"/>
    </source>
</evidence>
<keyword evidence="4" id="KW-0862">Zinc</keyword>
<dbReference type="Pfam" id="PF00413">
    <property type="entry name" value="Peptidase_M10"/>
    <property type="match status" value="1"/>
</dbReference>
<evidence type="ECO:0000313" key="8">
    <source>
        <dbReference type="EMBL" id="MEX6633911.1"/>
    </source>
</evidence>
<organism evidence="8 9">
    <name type="scientific">Hyphococcus lacteus</name>
    <dbReference type="NCBI Taxonomy" id="3143536"/>
    <lineage>
        <taxon>Bacteria</taxon>
        <taxon>Pseudomonadati</taxon>
        <taxon>Pseudomonadota</taxon>
        <taxon>Alphaproteobacteria</taxon>
        <taxon>Parvularculales</taxon>
        <taxon>Parvularculaceae</taxon>
        <taxon>Hyphococcus</taxon>
    </lineage>
</organism>